<proteinExistence type="predicted"/>
<comment type="caution">
    <text evidence="1">The sequence shown here is derived from an EMBL/GenBank/DDBJ whole genome shotgun (WGS) entry which is preliminary data.</text>
</comment>
<name>A0AAN7AZ60_9PEZI</name>
<sequence length="538" mass="60038">MTRQYDNIIFDLGNVLFHWDASIVTALPKQTIRAMMNTTIWLDYECGFISPAQAHKLLATEMNTTPELVAQSLGQAQLTLRPDAEMTELLLKLGTARTRPGQAKVCILGLSNIARDHFAGIRKIQFPWHLFDHIFTSCDTGMRKPDLCIYQHLIKETGIDPTRTIFLDDRVDNIFTARSLGLRGEVVGRLGPERSQLVRLLTSLLLPDDTLIRAEGFLRSRAGNHLCEVEGKDVTFRDNFSQLLMWELTEMEELVYLNWPANPSEPSSPSSPIDTISNPDSGVEFDDSFSESSHKLKSFNSTPFWNYFSSQPILTTSTFPEDADTTSIAYLSLPAQYLSSVAPPSEVMAAMAANTSADGIIQVYFTPSRPRTCPVVCINILRFFNKFSPTAIEGDDRLKATVELVINSLANRAYIYGSRYYIPEAFLYFATLLHEECKETSPAVWGRLDEHMKTALVEMLRVPAAGNAAALAMRVRMCQVSGLGKDVFKADFEELLGLQKAEDGGWPAGGFCKIGRTGDMVGNRGLTTGMVWRVLKDW</sequence>
<accession>A0AAN7AZ60</accession>
<protein>
    <submittedName>
        <fullName evidence="1">HAD-like domain-containing protein</fullName>
    </submittedName>
</protein>
<dbReference type="SUPFAM" id="SSF56784">
    <property type="entry name" value="HAD-like"/>
    <property type="match status" value="1"/>
</dbReference>
<reference evidence="1" key="2">
    <citation type="submission" date="2023-05" db="EMBL/GenBank/DDBJ databases">
        <authorList>
            <consortium name="Lawrence Berkeley National Laboratory"/>
            <person name="Steindorff A."/>
            <person name="Hensen N."/>
            <person name="Bonometti L."/>
            <person name="Westerberg I."/>
            <person name="Brannstrom I.O."/>
            <person name="Guillou S."/>
            <person name="Cros-Aarteil S."/>
            <person name="Calhoun S."/>
            <person name="Haridas S."/>
            <person name="Kuo A."/>
            <person name="Mondo S."/>
            <person name="Pangilinan J."/>
            <person name="Riley R."/>
            <person name="Labutti K."/>
            <person name="Andreopoulos B."/>
            <person name="Lipzen A."/>
            <person name="Chen C."/>
            <person name="Yanf M."/>
            <person name="Daum C."/>
            <person name="Ng V."/>
            <person name="Clum A."/>
            <person name="Ohm R."/>
            <person name="Martin F."/>
            <person name="Silar P."/>
            <person name="Natvig D."/>
            <person name="Lalanne C."/>
            <person name="Gautier V."/>
            <person name="Ament-Velasquez S.L."/>
            <person name="Kruys A."/>
            <person name="Hutchinson M.I."/>
            <person name="Powell A.J."/>
            <person name="Barry K."/>
            <person name="Miller A.N."/>
            <person name="Grigoriev I.V."/>
            <person name="Debuchy R."/>
            <person name="Gladieux P."/>
            <person name="Thoren M.H."/>
            <person name="Johannesson H."/>
        </authorList>
    </citation>
    <scope>NUCLEOTIDE SEQUENCE</scope>
    <source>
        <strain evidence="1">CBS 315.58</strain>
    </source>
</reference>
<dbReference type="InterPro" id="IPR036412">
    <property type="entry name" value="HAD-like_sf"/>
</dbReference>
<dbReference type="CDD" id="cd02603">
    <property type="entry name" value="HAD_sEH-N_like"/>
    <property type="match status" value="1"/>
</dbReference>
<dbReference type="NCBIfam" id="TIGR01509">
    <property type="entry name" value="HAD-SF-IA-v3"/>
    <property type="match status" value="1"/>
</dbReference>
<dbReference type="EMBL" id="MU863886">
    <property type="protein sequence ID" value="KAK4203872.1"/>
    <property type="molecule type" value="Genomic_DNA"/>
</dbReference>
<keyword evidence="2" id="KW-1185">Reference proteome</keyword>
<dbReference type="AlphaFoldDB" id="A0AAN7AZ60"/>
<dbReference type="InterPro" id="IPR023214">
    <property type="entry name" value="HAD_sf"/>
</dbReference>
<reference evidence="1" key="1">
    <citation type="journal article" date="2023" name="Mol. Phylogenet. Evol.">
        <title>Genome-scale phylogeny and comparative genomics of the fungal order Sordariales.</title>
        <authorList>
            <person name="Hensen N."/>
            <person name="Bonometti L."/>
            <person name="Westerberg I."/>
            <person name="Brannstrom I.O."/>
            <person name="Guillou S."/>
            <person name="Cros-Aarteil S."/>
            <person name="Calhoun S."/>
            <person name="Haridas S."/>
            <person name="Kuo A."/>
            <person name="Mondo S."/>
            <person name="Pangilinan J."/>
            <person name="Riley R."/>
            <person name="LaButti K."/>
            <person name="Andreopoulos B."/>
            <person name="Lipzen A."/>
            <person name="Chen C."/>
            <person name="Yan M."/>
            <person name="Daum C."/>
            <person name="Ng V."/>
            <person name="Clum A."/>
            <person name="Steindorff A."/>
            <person name="Ohm R.A."/>
            <person name="Martin F."/>
            <person name="Silar P."/>
            <person name="Natvig D.O."/>
            <person name="Lalanne C."/>
            <person name="Gautier V."/>
            <person name="Ament-Velasquez S.L."/>
            <person name="Kruys A."/>
            <person name="Hutchinson M.I."/>
            <person name="Powell A.J."/>
            <person name="Barry K."/>
            <person name="Miller A.N."/>
            <person name="Grigoriev I.V."/>
            <person name="Debuchy R."/>
            <person name="Gladieux P."/>
            <person name="Hiltunen Thoren M."/>
            <person name="Johannesson H."/>
        </authorList>
    </citation>
    <scope>NUCLEOTIDE SEQUENCE</scope>
    <source>
        <strain evidence="1">CBS 315.58</strain>
    </source>
</reference>
<dbReference type="Gene3D" id="1.10.150.240">
    <property type="entry name" value="Putative phosphatase, domain 2"/>
    <property type="match status" value="1"/>
</dbReference>
<gene>
    <name evidence="1" type="ORF">QBC40DRAFT_337364</name>
</gene>
<dbReference type="Pfam" id="PF00702">
    <property type="entry name" value="Hydrolase"/>
    <property type="match status" value="1"/>
</dbReference>
<dbReference type="Proteomes" id="UP001303160">
    <property type="component" value="Unassembled WGS sequence"/>
</dbReference>
<dbReference type="PANTHER" id="PTHR43611">
    <property type="entry name" value="ALPHA-D-GLUCOSE 1-PHOSPHATE PHOSPHATASE"/>
    <property type="match status" value="1"/>
</dbReference>
<dbReference type="GO" id="GO:0016791">
    <property type="term" value="F:phosphatase activity"/>
    <property type="evidence" value="ECO:0007669"/>
    <property type="project" value="UniProtKB-ARBA"/>
</dbReference>
<dbReference type="PRINTS" id="PR00413">
    <property type="entry name" value="HADHALOGNASE"/>
</dbReference>
<evidence type="ECO:0000313" key="2">
    <source>
        <dbReference type="Proteomes" id="UP001303160"/>
    </source>
</evidence>
<dbReference type="Gene3D" id="3.40.50.1000">
    <property type="entry name" value="HAD superfamily/HAD-like"/>
    <property type="match status" value="1"/>
</dbReference>
<dbReference type="InterPro" id="IPR023198">
    <property type="entry name" value="PGP-like_dom2"/>
</dbReference>
<dbReference type="InterPro" id="IPR006439">
    <property type="entry name" value="HAD-SF_hydro_IA"/>
</dbReference>
<organism evidence="1 2">
    <name type="scientific">Triangularia verruculosa</name>
    <dbReference type="NCBI Taxonomy" id="2587418"/>
    <lineage>
        <taxon>Eukaryota</taxon>
        <taxon>Fungi</taxon>
        <taxon>Dikarya</taxon>
        <taxon>Ascomycota</taxon>
        <taxon>Pezizomycotina</taxon>
        <taxon>Sordariomycetes</taxon>
        <taxon>Sordariomycetidae</taxon>
        <taxon>Sordariales</taxon>
        <taxon>Podosporaceae</taxon>
        <taxon>Triangularia</taxon>
    </lineage>
</organism>
<evidence type="ECO:0000313" key="1">
    <source>
        <dbReference type="EMBL" id="KAK4203872.1"/>
    </source>
</evidence>
<dbReference type="PANTHER" id="PTHR43611:SF3">
    <property type="entry name" value="FLAVIN MONONUCLEOTIDE HYDROLASE 1, CHLOROPLATIC"/>
    <property type="match status" value="1"/>
</dbReference>